<name>A0A0F9ZX93_9BACT</name>
<evidence type="ECO:0000256" key="2">
    <source>
        <dbReference type="ARBA" id="ARBA00006577"/>
    </source>
</evidence>
<comment type="catalytic activity">
    <reaction evidence="1 5 6">
        <text>[protein]-peptidylproline (omega=180) = [protein]-peptidylproline (omega=0)</text>
        <dbReference type="Rhea" id="RHEA:16237"/>
        <dbReference type="Rhea" id="RHEA-COMP:10747"/>
        <dbReference type="Rhea" id="RHEA-COMP:10748"/>
        <dbReference type="ChEBI" id="CHEBI:83833"/>
        <dbReference type="ChEBI" id="CHEBI:83834"/>
        <dbReference type="EC" id="5.2.1.8"/>
    </reaction>
</comment>
<dbReference type="EMBL" id="LBOV01000013">
    <property type="protein sequence ID" value="KKP43571.1"/>
    <property type="molecule type" value="Genomic_DNA"/>
</dbReference>
<comment type="caution">
    <text evidence="9">The sequence shown here is derived from an EMBL/GenBank/DDBJ whole genome shotgun (WGS) entry which is preliminary data.</text>
</comment>
<comment type="similarity">
    <text evidence="2 6">Belongs to the FKBP-type PPIase family.</text>
</comment>
<keyword evidence="7" id="KW-0472">Membrane</keyword>
<protein>
    <recommendedName>
        <fullName evidence="6">Peptidyl-prolyl cis-trans isomerase</fullName>
        <ecNumber evidence="6">5.2.1.8</ecNumber>
    </recommendedName>
</protein>
<dbReference type="InterPro" id="IPR001179">
    <property type="entry name" value="PPIase_FKBP_dom"/>
</dbReference>
<keyword evidence="7" id="KW-1133">Transmembrane helix</keyword>
<dbReference type="PANTHER" id="PTHR43811">
    <property type="entry name" value="FKBP-TYPE PEPTIDYL-PROLYL CIS-TRANS ISOMERASE FKPA"/>
    <property type="match status" value="1"/>
</dbReference>
<evidence type="ECO:0000313" key="10">
    <source>
        <dbReference type="Proteomes" id="UP000034302"/>
    </source>
</evidence>
<dbReference type="Proteomes" id="UP000034302">
    <property type="component" value="Unassembled WGS sequence"/>
</dbReference>
<keyword evidence="4 5" id="KW-0413">Isomerase</keyword>
<evidence type="ECO:0000259" key="8">
    <source>
        <dbReference type="PROSITE" id="PS50059"/>
    </source>
</evidence>
<dbReference type="Gene3D" id="3.10.50.40">
    <property type="match status" value="1"/>
</dbReference>
<dbReference type="SUPFAM" id="SSF54534">
    <property type="entry name" value="FKBP-like"/>
    <property type="match status" value="1"/>
</dbReference>
<dbReference type="Pfam" id="PF00254">
    <property type="entry name" value="FKBP_C"/>
    <property type="match status" value="1"/>
</dbReference>
<evidence type="ECO:0000256" key="7">
    <source>
        <dbReference type="SAM" id="Phobius"/>
    </source>
</evidence>
<dbReference type="PROSITE" id="PS50059">
    <property type="entry name" value="FKBP_PPIASE"/>
    <property type="match status" value="1"/>
</dbReference>
<sequence length="165" mass="17907">MSVPQGAKFLFVIVPIFIAATILLVVIYVGNDKDNLNLTEEDMNNITTNGSVTNPVEDFDELGIEIVKEGSGLEAVVGDTVVVNYEGKLTDGTKFDSSFDRGTPFEFTLGENRVIQGWEEGVKGMKVGEERELKIPSSMGYGDYGVGSIPPKAGLIFKVVLVEIR</sequence>
<keyword evidence="3 5" id="KW-0697">Rotamase</keyword>
<dbReference type="PANTHER" id="PTHR43811:SF19">
    <property type="entry name" value="39 KDA FK506-BINDING NUCLEAR PROTEIN"/>
    <property type="match status" value="1"/>
</dbReference>
<evidence type="ECO:0000256" key="5">
    <source>
        <dbReference type="PROSITE-ProRule" id="PRU00277"/>
    </source>
</evidence>
<dbReference type="EC" id="5.2.1.8" evidence="6"/>
<evidence type="ECO:0000256" key="1">
    <source>
        <dbReference type="ARBA" id="ARBA00000971"/>
    </source>
</evidence>
<accession>A0A0F9ZX93</accession>
<evidence type="ECO:0000256" key="4">
    <source>
        <dbReference type="ARBA" id="ARBA00023235"/>
    </source>
</evidence>
<feature type="domain" description="PPIase FKBP-type" evidence="8">
    <location>
        <begin position="78"/>
        <end position="165"/>
    </location>
</feature>
<reference evidence="9 10" key="1">
    <citation type="journal article" date="2015" name="Nature">
        <title>rRNA introns, odd ribosomes, and small enigmatic genomes across a large radiation of phyla.</title>
        <authorList>
            <person name="Brown C.T."/>
            <person name="Hug L.A."/>
            <person name="Thomas B.C."/>
            <person name="Sharon I."/>
            <person name="Castelle C.J."/>
            <person name="Singh A."/>
            <person name="Wilkins M.J."/>
            <person name="Williams K.H."/>
            <person name="Banfield J.F."/>
        </authorList>
    </citation>
    <scope>NUCLEOTIDE SEQUENCE [LARGE SCALE GENOMIC DNA]</scope>
</reference>
<evidence type="ECO:0000256" key="6">
    <source>
        <dbReference type="RuleBase" id="RU003915"/>
    </source>
</evidence>
<feature type="transmembrane region" description="Helical" evidence="7">
    <location>
        <begin position="9"/>
        <end position="30"/>
    </location>
</feature>
<dbReference type="FunFam" id="3.10.50.40:FF:000006">
    <property type="entry name" value="Peptidyl-prolyl cis-trans isomerase"/>
    <property type="match status" value="1"/>
</dbReference>
<proteinExistence type="inferred from homology"/>
<evidence type="ECO:0000256" key="3">
    <source>
        <dbReference type="ARBA" id="ARBA00023110"/>
    </source>
</evidence>
<dbReference type="GO" id="GO:0003755">
    <property type="term" value="F:peptidyl-prolyl cis-trans isomerase activity"/>
    <property type="evidence" value="ECO:0007669"/>
    <property type="project" value="UniProtKB-UniRule"/>
</dbReference>
<evidence type="ECO:0000313" key="9">
    <source>
        <dbReference type="EMBL" id="KKP43571.1"/>
    </source>
</evidence>
<gene>
    <name evidence="9" type="primary">fkpA</name>
    <name evidence="9" type="ORF">UR34_C0013G0006</name>
</gene>
<keyword evidence="7" id="KW-0812">Transmembrane</keyword>
<dbReference type="InterPro" id="IPR046357">
    <property type="entry name" value="PPIase_dom_sf"/>
</dbReference>
<dbReference type="AlphaFoldDB" id="A0A0F9ZX93"/>
<organism evidence="9 10">
    <name type="scientific">candidate division WS6 bacterium GW2011_GWC1_33_20</name>
    <dbReference type="NCBI Taxonomy" id="1619089"/>
    <lineage>
        <taxon>Bacteria</taxon>
        <taxon>Candidatus Dojkabacteria</taxon>
    </lineage>
</organism>